<proteinExistence type="predicted"/>
<evidence type="ECO:0000256" key="2">
    <source>
        <dbReference type="SAM" id="MobiDB-lite"/>
    </source>
</evidence>
<sequence>MTARTLWLGAVAAGLAATLLSGCSPAPALDAGVASKLAGAAQELRTEAATGRYADALAKLDSLEREARNASSNGTMSSDRSSQVLGAIASVRKDLQALASAQSAPTATLDPTPTPEPTRPKAKGKKTPDPTPPPEDN</sequence>
<organism evidence="4">
    <name type="scientific">Sinomonas puerhi</name>
    <dbReference type="NCBI Taxonomy" id="3238584"/>
    <lineage>
        <taxon>Bacteria</taxon>
        <taxon>Bacillati</taxon>
        <taxon>Actinomycetota</taxon>
        <taxon>Actinomycetes</taxon>
        <taxon>Micrococcales</taxon>
        <taxon>Micrococcaceae</taxon>
        <taxon>Sinomonas</taxon>
    </lineage>
</organism>
<gene>
    <name evidence="4" type="ORF">AB5L97_00240</name>
</gene>
<evidence type="ECO:0000256" key="1">
    <source>
        <dbReference type="SAM" id="Coils"/>
    </source>
</evidence>
<dbReference type="RefSeq" id="WP_369046011.1">
    <property type="nucleotide sequence ID" value="NZ_CP163302.1"/>
</dbReference>
<feature type="region of interest" description="Disordered" evidence="2">
    <location>
        <begin position="96"/>
        <end position="137"/>
    </location>
</feature>
<evidence type="ECO:0000256" key="3">
    <source>
        <dbReference type="SAM" id="SignalP"/>
    </source>
</evidence>
<keyword evidence="1" id="KW-0175">Coiled coil</keyword>
<name>A0AB39L3R2_9MICC</name>
<reference evidence="4" key="1">
    <citation type="submission" date="2024-07" db="EMBL/GenBank/DDBJ databases">
        <authorList>
            <person name="fu j."/>
        </authorList>
    </citation>
    <scope>NUCLEOTIDE SEQUENCE</scope>
    <source>
        <strain evidence="4">P10A9</strain>
    </source>
</reference>
<keyword evidence="3" id="KW-0732">Signal</keyword>
<accession>A0AB39L3R2</accession>
<feature type="coiled-coil region" evidence="1">
    <location>
        <begin position="46"/>
        <end position="73"/>
    </location>
</feature>
<feature type="chain" id="PRO_5044335117" evidence="3">
    <location>
        <begin position="29"/>
        <end position="137"/>
    </location>
</feature>
<dbReference type="EMBL" id="CP163302">
    <property type="protein sequence ID" value="XDP45493.1"/>
    <property type="molecule type" value="Genomic_DNA"/>
</dbReference>
<evidence type="ECO:0000313" key="4">
    <source>
        <dbReference type="EMBL" id="XDP45493.1"/>
    </source>
</evidence>
<dbReference type="AlphaFoldDB" id="A0AB39L3R2"/>
<dbReference type="PROSITE" id="PS51257">
    <property type="entry name" value="PROKAR_LIPOPROTEIN"/>
    <property type="match status" value="1"/>
</dbReference>
<protein>
    <submittedName>
        <fullName evidence="4">Uncharacterized protein</fullName>
    </submittedName>
</protein>
<dbReference type="KEGG" id="spue:AB5L97_00240"/>
<feature type="signal peptide" evidence="3">
    <location>
        <begin position="1"/>
        <end position="28"/>
    </location>
</feature>